<dbReference type="InterPro" id="IPR016024">
    <property type="entry name" value="ARM-type_fold"/>
</dbReference>
<dbReference type="InterPro" id="IPR011989">
    <property type="entry name" value="ARM-like"/>
</dbReference>
<dbReference type="RefSeq" id="WP_318099974.1">
    <property type="nucleotide sequence ID" value="NZ_CP137573.1"/>
</dbReference>
<dbReference type="SUPFAM" id="SSF48371">
    <property type="entry name" value="ARM repeat"/>
    <property type="match status" value="2"/>
</dbReference>
<proteinExistence type="predicted"/>
<keyword evidence="2" id="KW-1185">Reference proteome</keyword>
<evidence type="ECO:0000313" key="1">
    <source>
        <dbReference type="EMBL" id="WOX19909.1"/>
    </source>
</evidence>
<gene>
    <name evidence="1" type="ORF">R2D22_00180</name>
</gene>
<accession>A0ABZ0LK68</accession>
<evidence type="ECO:0000313" key="2">
    <source>
        <dbReference type="Proteomes" id="UP001301731"/>
    </source>
</evidence>
<dbReference type="EMBL" id="CP137573">
    <property type="protein sequence ID" value="WOX19909.1"/>
    <property type="molecule type" value="Genomic_DNA"/>
</dbReference>
<dbReference type="InterPro" id="IPR004155">
    <property type="entry name" value="PBS_lyase_HEAT"/>
</dbReference>
<dbReference type="SMART" id="SM00567">
    <property type="entry name" value="EZ_HEAT"/>
    <property type="match status" value="4"/>
</dbReference>
<dbReference type="Proteomes" id="UP001301731">
    <property type="component" value="Chromosome"/>
</dbReference>
<organism evidence="1 2">
    <name type="scientific">Streptomyces solicathayae</name>
    <dbReference type="NCBI Taxonomy" id="3081768"/>
    <lineage>
        <taxon>Bacteria</taxon>
        <taxon>Bacillati</taxon>
        <taxon>Actinomycetota</taxon>
        <taxon>Actinomycetes</taxon>
        <taxon>Kitasatosporales</taxon>
        <taxon>Streptomycetaceae</taxon>
        <taxon>Streptomyces</taxon>
    </lineage>
</organism>
<reference evidence="1 2" key="1">
    <citation type="submission" date="2023-10" db="EMBL/GenBank/DDBJ databases">
        <title>The genome sequence of Streptomyces sp. HUAS YS2.</title>
        <authorList>
            <person name="Mo P."/>
        </authorList>
    </citation>
    <scope>NUCLEOTIDE SEQUENCE [LARGE SCALE GENOMIC DNA]</scope>
    <source>
        <strain evidence="1 2">HUAS YS2</strain>
    </source>
</reference>
<sequence length="728" mass="78131">MINELENIDWASLWHAYGAAGDVPGWLRGMASPDPEVRKEAFGNFYGAVLHQGSVYSSTVATLPFLFAMADDPATPDRGEVVALLLSIGREAIDAEEICAVICGDDGEDSTIYPDTANLMREHASAFVAYACDPDPLVRGAAIEGLGLFLDDAERAVALLRDRLVDERGVLERVLVVRTMADLALRLPAAAIPVRTWLDALADSDTTDPNTRLAALVHRARCAPESIDDQTVPTAIELLRQVTPIPQPEQDHTRGDRELSRPCACEAEPEPDPNVPEHVAAAFAELERQGRIHAPTTHLLVAFHAALGARVEDRTALLTEQLCSADPGTRYDAIDMARSLITSLRGDHTGLVRLIGDCLLPHDAYTAAAAAEALGYLATLAKPAREALADYVTTHQPDAWASPHRVLRRAHQQAVVALAGLGDGRALPSLLTALDTDTDTWLAMNAVGHMPQSAAELTPRLVRRLADVDHSREWPDVSPTALASALAKLGDPAAVPALAETIQAAVRHNQWPTAVPVLNALASFGTRAASALDTVRPLTDADNDSVRTAAAGAVWELEHLPVNVVPLLENLLHDRRNFDAIDLAGRIGSPAAAILPRLRQILKDQLEQNARNEQNDSAVLNDSWTLVHVASALWDIGGTGEAAVVVPALLNAWRDNDSTACDVVACLNRMGPAARPALPHIKAAMAQSQRGGHPWGGDITRDLDFQHACRAILTRFQDLPDHNLAGEA</sequence>
<dbReference type="Gene3D" id="1.25.10.10">
    <property type="entry name" value="Leucine-rich Repeat Variant"/>
    <property type="match status" value="2"/>
</dbReference>
<name>A0ABZ0LK68_9ACTN</name>
<protein>
    <submittedName>
        <fullName evidence="1">HEAT repeat domain-containing protein</fullName>
    </submittedName>
</protein>